<evidence type="ECO:0000313" key="1">
    <source>
        <dbReference type="EMBL" id="KUG29301.1"/>
    </source>
</evidence>
<sequence length="98" mass="11134">MVLRKTMIWSCLVLAAVFAAGCQVRIEGPPRSEVVVVEEVRTVRGTAEVRTCPSMYCEVRMTVYRGWQVRVLGYRDGYAEVVVVNSGVRGWMLSRMLY</sequence>
<dbReference type="EMBL" id="LNQE01000103">
    <property type="protein sequence ID" value="KUG29301.1"/>
    <property type="molecule type" value="Genomic_DNA"/>
</dbReference>
<gene>
    <name evidence="1" type="ORF">ASZ90_000805</name>
</gene>
<evidence type="ECO:0008006" key="2">
    <source>
        <dbReference type="Google" id="ProtNLM"/>
    </source>
</evidence>
<comment type="caution">
    <text evidence="1">The sequence shown here is derived from an EMBL/GenBank/DDBJ whole genome shotgun (WGS) entry which is preliminary data.</text>
</comment>
<reference evidence="1" key="1">
    <citation type="journal article" date="2015" name="Proc. Natl. Acad. Sci. U.S.A.">
        <title>Networks of energetic and metabolic interactions define dynamics in microbial communities.</title>
        <authorList>
            <person name="Embree M."/>
            <person name="Liu J.K."/>
            <person name="Al-Bassam M.M."/>
            <person name="Zengler K."/>
        </authorList>
    </citation>
    <scope>NUCLEOTIDE SEQUENCE</scope>
</reference>
<protein>
    <recommendedName>
        <fullName evidence="2">SH3b domain-containing protein</fullName>
    </recommendedName>
</protein>
<proteinExistence type="predicted"/>
<dbReference type="PROSITE" id="PS51257">
    <property type="entry name" value="PROKAR_LIPOPROTEIN"/>
    <property type="match status" value="1"/>
</dbReference>
<name>A0A0W8G816_9ZZZZ</name>
<accession>A0A0W8G816</accession>
<organism evidence="1">
    <name type="scientific">hydrocarbon metagenome</name>
    <dbReference type="NCBI Taxonomy" id="938273"/>
    <lineage>
        <taxon>unclassified sequences</taxon>
        <taxon>metagenomes</taxon>
        <taxon>ecological metagenomes</taxon>
    </lineage>
</organism>
<dbReference type="AlphaFoldDB" id="A0A0W8G816"/>